<evidence type="ECO:0000259" key="12">
    <source>
        <dbReference type="PROSITE" id="PS50172"/>
    </source>
</evidence>
<dbReference type="Gene3D" id="1.10.150.20">
    <property type="entry name" value="5' to 3' exonuclease, C-terminal subdomain"/>
    <property type="match status" value="2"/>
</dbReference>
<dbReference type="SUPFAM" id="SSF56091">
    <property type="entry name" value="DNA ligase/mRNA capping enzyme, catalytic domain"/>
    <property type="match status" value="1"/>
</dbReference>
<comment type="similarity">
    <text evidence="11">Belongs to the NAD-dependent DNA ligase family. LigA subfamily.</text>
</comment>
<evidence type="ECO:0000256" key="9">
    <source>
        <dbReference type="ARBA" id="ARBA00023204"/>
    </source>
</evidence>
<dbReference type="FunFam" id="1.10.287.610:FF:000002">
    <property type="entry name" value="DNA ligase"/>
    <property type="match status" value="1"/>
</dbReference>
<accession>A0AAX3BFS8</accession>
<dbReference type="GO" id="GO:0003677">
    <property type="term" value="F:DNA binding"/>
    <property type="evidence" value="ECO:0007669"/>
    <property type="project" value="InterPro"/>
</dbReference>
<dbReference type="InterPro" id="IPR004149">
    <property type="entry name" value="Znf_DNAligase_C4"/>
</dbReference>
<dbReference type="Pfam" id="PF03119">
    <property type="entry name" value="DNA_ligase_ZBD"/>
    <property type="match status" value="1"/>
</dbReference>
<sequence length="670" mass="76674">MTIEEARQEIEKLREFLHYHNYRYYVLDNPEISDAEYDEAMRRLLELEKLFPELVTPDSPTQRVGAEPLKSFENFTHPYKMYSLGNALNTEEFHAFVQRVRQATANKPIVWTAEHKFDGLAIELIYKKGVLTMGVTRGNGEVGEVVTHSVRTIKNLPLKLLGSVPDELVVYGEVVMHREDFQKLDEEREAAGEVPFANPRNAAAGSIRQLDPSITAQRRLFFYAYGVRFPDDTVILSHYDRMSYLSERGFSICFHRLKTENINEIEEYHNYWETHRDEIPYEIDGIVVKVDDFLLEQTLGYDAKTPKWAIAWKFKPMQAQAVLREIELGVGRQGTITPVAIFDPVFLAGARVQRATLHNFDEVKRLDLHYGDTLVVERSGEVIPKVVAVIKEKRPPMAKPVEEPTHCPVCGTPVKRESDQVGIFCPNPSCPAVIKAKLRHFVSRSAMDIEGLGEELIERFYNEGILTSLGDIFRLKKHRNRLIEMDRLGEKLVDKLLANIEAKREVPLDRFLYALGIDFVGQETAKILSREFGSLENIRKARFEDFVRLYGIGEVVARSLEDFFRDPLRSKVIDDLLEAGIKVKAYPKQDKREGKLAGKYVCITGKHEIYSREQLFQFIEAEGGIPQDNVTRQTNFLVVGESPGSKLAKAEKQGIPIIPMEEFLKQIQKG</sequence>
<dbReference type="Gene3D" id="2.40.50.140">
    <property type="entry name" value="Nucleic acid-binding proteins"/>
    <property type="match status" value="1"/>
</dbReference>
<dbReference type="GO" id="GO:0005829">
    <property type="term" value="C:cytosol"/>
    <property type="evidence" value="ECO:0007669"/>
    <property type="project" value="TreeGrafter"/>
</dbReference>
<protein>
    <recommendedName>
        <fullName evidence="11">DNA ligase</fullName>
        <ecNumber evidence="11">6.5.1.2</ecNumber>
    </recommendedName>
    <alternativeName>
        <fullName evidence="11">Polydeoxyribonucleotide synthase [NAD(+)]</fullName>
    </alternativeName>
</protein>
<dbReference type="EC" id="6.5.1.2" evidence="11"/>
<dbReference type="PANTHER" id="PTHR23389">
    <property type="entry name" value="CHROMOSOME TRANSMISSION FIDELITY FACTOR 18"/>
    <property type="match status" value="1"/>
</dbReference>
<dbReference type="InterPro" id="IPR004150">
    <property type="entry name" value="NAD_DNA_ligase_OB"/>
</dbReference>
<comment type="cofactor">
    <cofactor evidence="11">
        <name>Mg(2+)</name>
        <dbReference type="ChEBI" id="CHEBI:18420"/>
    </cofactor>
    <cofactor evidence="11">
        <name>Mn(2+)</name>
        <dbReference type="ChEBI" id="CHEBI:29035"/>
    </cofactor>
</comment>
<comment type="catalytic activity">
    <reaction evidence="10 11">
        <text>NAD(+) + (deoxyribonucleotide)n-3'-hydroxyl + 5'-phospho-(deoxyribonucleotide)m = (deoxyribonucleotide)n+m + AMP + beta-nicotinamide D-nucleotide.</text>
        <dbReference type="EC" id="6.5.1.2"/>
    </reaction>
</comment>
<feature type="binding site" evidence="11">
    <location>
        <position position="114"/>
    </location>
    <ligand>
        <name>NAD(+)</name>
        <dbReference type="ChEBI" id="CHEBI:57540"/>
    </ligand>
</feature>
<dbReference type="NCBIfam" id="TIGR00575">
    <property type="entry name" value="dnlj"/>
    <property type="match status" value="1"/>
</dbReference>
<evidence type="ECO:0000256" key="3">
    <source>
        <dbReference type="ARBA" id="ARBA00022705"/>
    </source>
</evidence>
<dbReference type="InterPro" id="IPR013839">
    <property type="entry name" value="DNAligase_adenylation"/>
</dbReference>
<dbReference type="SUPFAM" id="SSF52113">
    <property type="entry name" value="BRCT domain"/>
    <property type="match status" value="1"/>
</dbReference>
<feature type="binding site" evidence="11">
    <location>
        <position position="425"/>
    </location>
    <ligand>
        <name>Zn(2+)</name>
        <dbReference type="ChEBI" id="CHEBI:29105"/>
    </ligand>
</feature>
<feature type="binding site" evidence="11">
    <location>
        <position position="137"/>
    </location>
    <ligand>
        <name>NAD(+)</name>
        <dbReference type="ChEBI" id="CHEBI:57540"/>
    </ligand>
</feature>
<dbReference type="NCBIfam" id="NF005932">
    <property type="entry name" value="PRK07956.1"/>
    <property type="match status" value="1"/>
</dbReference>
<dbReference type="SUPFAM" id="SSF47781">
    <property type="entry name" value="RuvA domain 2-like"/>
    <property type="match status" value="1"/>
</dbReference>
<reference evidence="13" key="1">
    <citation type="submission" date="2021-04" db="EMBL/GenBank/DDBJ databases">
        <authorList>
            <person name="Postec A."/>
        </authorList>
    </citation>
    <scope>NUCLEOTIDE SEQUENCE</scope>
    <source>
        <strain evidence="13">F1F22</strain>
    </source>
</reference>
<dbReference type="CDD" id="cd17748">
    <property type="entry name" value="BRCT_DNA_ligase_like"/>
    <property type="match status" value="1"/>
</dbReference>
<dbReference type="SMART" id="SM00278">
    <property type="entry name" value="HhH1"/>
    <property type="match status" value="3"/>
</dbReference>
<dbReference type="KEGG" id="taqu:KDW03_05635"/>
<feature type="active site" description="N6-AMP-lysine intermediate" evidence="11">
    <location>
        <position position="116"/>
    </location>
</feature>
<comment type="function">
    <text evidence="1 11">DNA ligase that catalyzes the formation of phosphodiester linkages between 5'-phosphoryl and 3'-hydroxyl groups in double-stranded DNA using NAD as a coenzyme and as the energy source for the reaction. It is essential for DNA replication and repair of damaged DNA.</text>
</comment>
<evidence type="ECO:0000256" key="8">
    <source>
        <dbReference type="ARBA" id="ARBA00023027"/>
    </source>
</evidence>
<feature type="binding site" evidence="11">
    <location>
        <position position="410"/>
    </location>
    <ligand>
        <name>Zn(2+)</name>
        <dbReference type="ChEBI" id="CHEBI:29105"/>
    </ligand>
</feature>
<dbReference type="AlphaFoldDB" id="A0AAX3BFS8"/>
<dbReference type="InterPro" id="IPR003583">
    <property type="entry name" value="Hlx-hairpin-Hlx_DNA-bd_motif"/>
</dbReference>
<dbReference type="PIRSF" id="PIRSF001604">
    <property type="entry name" value="LigA"/>
    <property type="match status" value="1"/>
</dbReference>
<dbReference type="Pfam" id="PF03120">
    <property type="entry name" value="OB_DNA_ligase"/>
    <property type="match status" value="1"/>
</dbReference>
<dbReference type="Proteomes" id="UP001056539">
    <property type="component" value="Chromosome"/>
</dbReference>
<evidence type="ECO:0000256" key="7">
    <source>
        <dbReference type="ARBA" id="ARBA00022842"/>
    </source>
</evidence>
<dbReference type="Pfam" id="PF12826">
    <property type="entry name" value="HHH_2"/>
    <property type="match status" value="1"/>
</dbReference>
<evidence type="ECO:0000256" key="6">
    <source>
        <dbReference type="ARBA" id="ARBA00022833"/>
    </source>
</evidence>
<evidence type="ECO:0000256" key="4">
    <source>
        <dbReference type="ARBA" id="ARBA00022723"/>
    </source>
</evidence>
<dbReference type="InterPro" id="IPR036420">
    <property type="entry name" value="BRCT_dom_sf"/>
</dbReference>
<keyword evidence="14" id="KW-1185">Reference proteome</keyword>
<dbReference type="Pfam" id="PF01653">
    <property type="entry name" value="DNA_ligase_aden"/>
    <property type="match status" value="1"/>
</dbReference>
<evidence type="ECO:0000256" key="10">
    <source>
        <dbReference type="ARBA" id="ARBA00034005"/>
    </source>
</evidence>
<dbReference type="Gene3D" id="1.10.287.610">
    <property type="entry name" value="Helix hairpin bin"/>
    <property type="match status" value="1"/>
</dbReference>
<proteinExistence type="inferred from homology"/>
<dbReference type="PANTHER" id="PTHR23389:SF9">
    <property type="entry name" value="DNA LIGASE"/>
    <property type="match status" value="1"/>
</dbReference>
<organism evidence="13 14">
    <name type="scientific">Thermospira aquatica</name>
    <dbReference type="NCBI Taxonomy" id="2828656"/>
    <lineage>
        <taxon>Bacteria</taxon>
        <taxon>Pseudomonadati</taxon>
        <taxon>Spirochaetota</taxon>
        <taxon>Spirochaetia</taxon>
        <taxon>Brevinematales</taxon>
        <taxon>Thermospiraceae</taxon>
        <taxon>Thermospira</taxon>
    </lineage>
</organism>
<dbReference type="Gene3D" id="6.20.10.30">
    <property type="match status" value="1"/>
</dbReference>
<dbReference type="Gene3D" id="3.30.470.30">
    <property type="entry name" value="DNA ligase/mRNA capping enzyme"/>
    <property type="match status" value="1"/>
</dbReference>
<evidence type="ECO:0000256" key="2">
    <source>
        <dbReference type="ARBA" id="ARBA00022598"/>
    </source>
</evidence>
<evidence type="ECO:0000256" key="11">
    <source>
        <dbReference type="HAMAP-Rule" id="MF_01588"/>
    </source>
</evidence>
<dbReference type="FunFam" id="1.10.150.20:FF:000006">
    <property type="entry name" value="DNA ligase"/>
    <property type="match status" value="1"/>
</dbReference>
<dbReference type="RefSeq" id="WP_271436409.1">
    <property type="nucleotide sequence ID" value="NZ_CP073355.1"/>
</dbReference>
<evidence type="ECO:0000256" key="1">
    <source>
        <dbReference type="ARBA" id="ARBA00004067"/>
    </source>
</evidence>
<dbReference type="Pfam" id="PF00533">
    <property type="entry name" value="BRCT"/>
    <property type="match status" value="1"/>
</dbReference>
<dbReference type="GO" id="GO:0006281">
    <property type="term" value="P:DNA repair"/>
    <property type="evidence" value="ECO:0007669"/>
    <property type="project" value="UniProtKB-KW"/>
</dbReference>
<evidence type="ECO:0000256" key="5">
    <source>
        <dbReference type="ARBA" id="ARBA00022763"/>
    </source>
</evidence>
<dbReference type="GO" id="GO:0003911">
    <property type="term" value="F:DNA ligase (NAD+) activity"/>
    <property type="evidence" value="ECO:0007669"/>
    <property type="project" value="UniProtKB-UniRule"/>
</dbReference>
<dbReference type="PROSITE" id="PS50172">
    <property type="entry name" value="BRCT"/>
    <property type="match status" value="1"/>
</dbReference>
<feature type="binding site" evidence="11">
    <location>
        <position position="430"/>
    </location>
    <ligand>
        <name>Zn(2+)</name>
        <dbReference type="ChEBI" id="CHEBI:29105"/>
    </ligand>
</feature>
<dbReference type="Gene3D" id="3.40.50.10190">
    <property type="entry name" value="BRCT domain"/>
    <property type="match status" value="1"/>
</dbReference>
<dbReference type="InterPro" id="IPR041663">
    <property type="entry name" value="DisA/LigA_HHH"/>
</dbReference>
<dbReference type="FunFam" id="1.10.150.20:FF:000007">
    <property type="entry name" value="DNA ligase"/>
    <property type="match status" value="1"/>
</dbReference>
<gene>
    <name evidence="11 13" type="primary">ligA</name>
    <name evidence="13" type="ORF">KDW03_05635</name>
</gene>
<feature type="binding site" evidence="11">
    <location>
        <position position="407"/>
    </location>
    <ligand>
        <name>Zn(2+)</name>
        <dbReference type="ChEBI" id="CHEBI:29105"/>
    </ligand>
</feature>
<dbReference type="GO" id="GO:0006260">
    <property type="term" value="P:DNA replication"/>
    <property type="evidence" value="ECO:0007669"/>
    <property type="project" value="UniProtKB-KW"/>
</dbReference>
<dbReference type="InterPro" id="IPR013840">
    <property type="entry name" value="DNAligase_N"/>
</dbReference>
<evidence type="ECO:0000313" key="14">
    <source>
        <dbReference type="Proteomes" id="UP001056539"/>
    </source>
</evidence>
<dbReference type="InterPro" id="IPR001679">
    <property type="entry name" value="DNA_ligase"/>
</dbReference>
<dbReference type="HAMAP" id="MF_01588">
    <property type="entry name" value="DNA_ligase_A"/>
    <property type="match status" value="1"/>
</dbReference>
<feature type="binding site" evidence="11">
    <location>
        <position position="313"/>
    </location>
    <ligand>
        <name>NAD(+)</name>
        <dbReference type="ChEBI" id="CHEBI:57540"/>
    </ligand>
</feature>
<evidence type="ECO:0000313" key="13">
    <source>
        <dbReference type="EMBL" id="URA11277.1"/>
    </source>
</evidence>
<keyword evidence="7 11" id="KW-0460">Magnesium</keyword>
<keyword evidence="8 11" id="KW-0520">NAD</keyword>
<feature type="binding site" evidence="11">
    <location>
        <position position="173"/>
    </location>
    <ligand>
        <name>NAD(+)</name>
        <dbReference type="ChEBI" id="CHEBI:57540"/>
    </ligand>
</feature>
<keyword evidence="5 11" id="KW-0227">DNA damage</keyword>
<feature type="binding site" evidence="11">
    <location>
        <begin position="83"/>
        <end position="84"/>
    </location>
    <ligand>
        <name>NAD(+)</name>
        <dbReference type="ChEBI" id="CHEBI:57540"/>
    </ligand>
</feature>
<dbReference type="EMBL" id="CP073355">
    <property type="protein sequence ID" value="URA11277.1"/>
    <property type="molecule type" value="Genomic_DNA"/>
</dbReference>
<dbReference type="SMART" id="SM00292">
    <property type="entry name" value="BRCT"/>
    <property type="match status" value="1"/>
</dbReference>
<dbReference type="SUPFAM" id="SSF50249">
    <property type="entry name" value="Nucleic acid-binding proteins"/>
    <property type="match status" value="1"/>
</dbReference>
<keyword evidence="6 11" id="KW-0862">Zinc</keyword>
<reference evidence="13" key="2">
    <citation type="submission" date="2022-06" db="EMBL/GenBank/DDBJ databases">
        <title>Thermospira aquatica gen. nov., sp. nov.</title>
        <authorList>
            <person name="Ben Ali Gam Z."/>
            <person name="Labat M."/>
        </authorList>
    </citation>
    <scope>NUCLEOTIDE SEQUENCE</scope>
    <source>
        <strain evidence="13">F1F22</strain>
    </source>
</reference>
<dbReference type="CDD" id="cd00114">
    <property type="entry name" value="LIGANc"/>
    <property type="match status" value="1"/>
</dbReference>
<dbReference type="GO" id="GO:0046872">
    <property type="term" value="F:metal ion binding"/>
    <property type="evidence" value="ECO:0007669"/>
    <property type="project" value="UniProtKB-KW"/>
</dbReference>
<feature type="binding site" evidence="11">
    <location>
        <begin position="34"/>
        <end position="38"/>
    </location>
    <ligand>
        <name>NAD(+)</name>
        <dbReference type="ChEBI" id="CHEBI:57540"/>
    </ligand>
</feature>
<keyword evidence="4 11" id="KW-0479">Metal-binding</keyword>
<feature type="binding site" evidence="11">
    <location>
        <position position="289"/>
    </location>
    <ligand>
        <name>NAD(+)</name>
        <dbReference type="ChEBI" id="CHEBI:57540"/>
    </ligand>
</feature>
<keyword evidence="2 11" id="KW-0436">Ligase</keyword>
<dbReference type="InterPro" id="IPR010994">
    <property type="entry name" value="RuvA_2-like"/>
</dbReference>
<feature type="domain" description="BRCT" evidence="12">
    <location>
        <begin position="591"/>
        <end position="670"/>
    </location>
</feature>
<keyword evidence="9 11" id="KW-0234">DNA repair</keyword>
<dbReference type="InterPro" id="IPR001357">
    <property type="entry name" value="BRCT_dom"/>
</dbReference>
<keyword evidence="3 11" id="KW-0235">DNA replication</keyword>
<dbReference type="SMART" id="SM00532">
    <property type="entry name" value="LIGANc"/>
    <property type="match status" value="1"/>
</dbReference>
<name>A0AAX3BFS8_9SPIR</name>
<dbReference type="InterPro" id="IPR012340">
    <property type="entry name" value="NA-bd_OB-fold"/>
</dbReference>
<keyword evidence="11" id="KW-0464">Manganese</keyword>